<protein>
    <submittedName>
        <fullName evidence="2">Uncharacterized protein</fullName>
    </submittedName>
</protein>
<feature type="region of interest" description="Disordered" evidence="1">
    <location>
        <begin position="1"/>
        <end position="37"/>
    </location>
</feature>
<feature type="region of interest" description="Disordered" evidence="1">
    <location>
        <begin position="57"/>
        <end position="82"/>
    </location>
</feature>
<dbReference type="Proteomes" id="UP000076154">
    <property type="component" value="Unassembled WGS sequence"/>
</dbReference>
<keyword evidence="3" id="KW-1185">Reference proteome</keyword>
<organism evidence="2 3">
    <name type="scientific">Hypsizygus marmoreus</name>
    <name type="common">White beech mushroom</name>
    <name type="synonym">Agaricus marmoreus</name>
    <dbReference type="NCBI Taxonomy" id="39966"/>
    <lineage>
        <taxon>Eukaryota</taxon>
        <taxon>Fungi</taxon>
        <taxon>Dikarya</taxon>
        <taxon>Basidiomycota</taxon>
        <taxon>Agaricomycotina</taxon>
        <taxon>Agaricomycetes</taxon>
        <taxon>Agaricomycetidae</taxon>
        <taxon>Agaricales</taxon>
        <taxon>Tricholomatineae</taxon>
        <taxon>Lyophyllaceae</taxon>
        <taxon>Hypsizygus</taxon>
    </lineage>
</organism>
<dbReference type="InParanoid" id="A0A369K941"/>
<dbReference type="EMBL" id="LUEZ02000001">
    <property type="protein sequence ID" value="RDB31109.1"/>
    <property type="molecule type" value="Genomic_DNA"/>
</dbReference>
<reference evidence="2" key="1">
    <citation type="submission" date="2018-04" db="EMBL/GenBank/DDBJ databases">
        <title>Whole genome sequencing of Hypsizygus marmoreus.</title>
        <authorList>
            <person name="Choi I.-G."/>
            <person name="Min B."/>
            <person name="Kim J.-G."/>
            <person name="Kim S."/>
            <person name="Oh Y.-L."/>
            <person name="Kong W.-S."/>
            <person name="Park H."/>
            <person name="Jeong J."/>
            <person name="Song E.-S."/>
        </authorList>
    </citation>
    <scope>NUCLEOTIDE SEQUENCE [LARGE SCALE GENOMIC DNA]</scope>
    <source>
        <strain evidence="2">51987-8</strain>
    </source>
</reference>
<accession>A0A369K941</accession>
<proteinExistence type="predicted"/>
<sequence length="255" mass="28853">MLDDESEHGEPGRDDPPGTRHDLERRHILANPDSTLRKHPRVYTEWGREEEEGLLEVERDSKTVTPSYLPPFLPSPRHGEPKDSTYRFIASTPIHVHIRVHQDASPQETRPRRPSFPGRCPWALARNLKVEVVHWWWHRRRQVAKRAGETLLEETYELDVGTPPVLAEAEYEGKGEDGGIGFGFAGFIGNARVVLTAHQKPRMDPPRLVSPNLKINVSAPIELTACSVVLVASPSPLPGVQVQRKREWCTRDDSS</sequence>
<dbReference type="OrthoDB" id="3257151at2759"/>
<evidence type="ECO:0000313" key="3">
    <source>
        <dbReference type="Proteomes" id="UP000076154"/>
    </source>
</evidence>
<dbReference type="AlphaFoldDB" id="A0A369K941"/>
<gene>
    <name evidence="2" type="ORF">Hypma_000028</name>
</gene>
<feature type="compositionally biased region" description="Basic and acidic residues" evidence="1">
    <location>
        <begin position="8"/>
        <end position="27"/>
    </location>
</feature>
<evidence type="ECO:0000256" key="1">
    <source>
        <dbReference type="SAM" id="MobiDB-lite"/>
    </source>
</evidence>
<evidence type="ECO:0000313" key="2">
    <source>
        <dbReference type="EMBL" id="RDB31109.1"/>
    </source>
</evidence>
<name>A0A369K941_HYPMA</name>
<comment type="caution">
    <text evidence="2">The sequence shown here is derived from an EMBL/GenBank/DDBJ whole genome shotgun (WGS) entry which is preliminary data.</text>
</comment>